<dbReference type="InterPro" id="IPR004252">
    <property type="entry name" value="Probable_transposase_24"/>
</dbReference>
<proteinExistence type="predicted"/>
<accession>Q2A9G5</accession>
<gene>
    <name evidence="1" type="ORF">27.t00059</name>
</gene>
<dbReference type="Pfam" id="PF03004">
    <property type="entry name" value="Transposase_24"/>
    <property type="match status" value="1"/>
</dbReference>
<reference evidence="1" key="1">
    <citation type="submission" date="2006-03" db="EMBL/GenBank/DDBJ databases">
        <title>Comparative genomics of Brassica oleracea and Arabidopsis thaliana reveals gene loss, fragmentation and dispersal following polyploidy.</title>
        <authorList>
            <person name="Town C.D."/>
            <person name="Cheung F."/>
            <person name="Maiti R."/>
            <person name="Crabtree J."/>
            <person name="Haas B.J."/>
            <person name="Wortman J.R."/>
            <person name="Hine E.E."/>
            <person name="Althoff R."/>
            <person name="Arbogast T."/>
            <person name="Tallon L.J."/>
            <person name="Teresa U.T."/>
            <person name="Trick M."/>
            <person name="Bancroft I."/>
        </authorList>
    </citation>
    <scope>NUCLEOTIDE SEQUENCE</scope>
</reference>
<dbReference type="AlphaFoldDB" id="Q2A9G5"/>
<sequence length="341" mass="38501">MGVNEKVKKAFNANAKARLLDTVSNWKGDWIVKGYERDKPLSSPRRTHKNKAGQFLDARSEQIFNDLVGRVENRQAQLTQQSTDGLPVTLSYLEVDRIFEEAVPKKKGRKLGIGSVNDVPRTTTSYARMGGVEGFLDVVAAKNPEWESLLRNMRRKNSIPDESSGTHDEADRYNKVEASAMRAVGEIPSSNNLRLQNLVESQLEITKKESCLMALSAEFALRKVTLHASRLKLLIYWLKGPFGPSSDSKHLLRILLIKNELSAVFTAKVDDNAWTNVVSMFRKSSRPSSSSCPMTRKAFRKEESVSKKYLSKKVSTFFFFGDFDVNFVATVFDPNSIYEEM</sequence>
<name>Q2A9G5_BRAOL</name>
<evidence type="ECO:0000313" key="1">
    <source>
        <dbReference type="EMBL" id="ABD65073.1"/>
    </source>
</evidence>
<dbReference type="EMBL" id="AC183496">
    <property type="protein sequence ID" value="ABD65073.1"/>
    <property type="molecule type" value="Genomic_DNA"/>
</dbReference>
<protein>
    <submittedName>
        <fullName evidence="1">Uncharacterized protein</fullName>
    </submittedName>
</protein>
<organism evidence="1">
    <name type="scientific">Brassica oleracea</name>
    <name type="common">Wild cabbage</name>
    <dbReference type="NCBI Taxonomy" id="3712"/>
    <lineage>
        <taxon>Eukaryota</taxon>
        <taxon>Viridiplantae</taxon>
        <taxon>Streptophyta</taxon>
        <taxon>Embryophyta</taxon>
        <taxon>Tracheophyta</taxon>
        <taxon>Spermatophyta</taxon>
        <taxon>Magnoliopsida</taxon>
        <taxon>eudicotyledons</taxon>
        <taxon>Gunneridae</taxon>
        <taxon>Pentapetalae</taxon>
        <taxon>rosids</taxon>
        <taxon>malvids</taxon>
        <taxon>Brassicales</taxon>
        <taxon>Brassicaceae</taxon>
        <taxon>Brassiceae</taxon>
        <taxon>Brassica</taxon>
    </lineage>
</organism>